<evidence type="ECO:0000313" key="7">
    <source>
        <dbReference type="Proteomes" id="UP000623129"/>
    </source>
</evidence>
<dbReference type="GO" id="GO:0006357">
    <property type="term" value="P:regulation of transcription by RNA polymerase II"/>
    <property type="evidence" value="ECO:0007669"/>
    <property type="project" value="TreeGrafter"/>
</dbReference>
<keyword evidence="4" id="KW-0539">Nucleus</keyword>
<dbReference type="GO" id="GO:0032259">
    <property type="term" value="P:methylation"/>
    <property type="evidence" value="ECO:0007669"/>
    <property type="project" value="UniProtKB-KW"/>
</dbReference>
<accession>A0A833R4T9</accession>
<feature type="region of interest" description="Disordered" evidence="5">
    <location>
        <begin position="22"/>
        <end position="51"/>
    </location>
</feature>
<dbReference type="AlphaFoldDB" id="A0A833R4T9"/>
<keyword evidence="6" id="KW-0489">Methyltransferase</keyword>
<organism evidence="6 7">
    <name type="scientific">Carex littledalei</name>
    <dbReference type="NCBI Taxonomy" id="544730"/>
    <lineage>
        <taxon>Eukaryota</taxon>
        <taxon>Viridiplantae</taxon>
        <taxon>Streptophyta</taxon>
        <taxon>Embryophyta</taxon>
        <taxon>Tracheophyta</taxon>
        <taxon>Spermatophyta</taxon>
        <taxon>Magnoliopsida</taxon>
        <taxon>Liliopsida</taxon>
        <taxon>Poales</taxon>
        <taxon>Cyperaceae</taxon>
        <taxon>Cyperoideae</taxon>
        <taxon>Cariceae</taxon>
        <taxon>Carex</taxon>
        <taxon>Carex subgen. Euthyceras</taxon>
    </lineage>
</organism>
<dbReference type="GO" id="GO:0000118">
    <property type="term" value="C:histone deacetylase complex"/>
    <property type="evidence" value="ECO:0007669"/>
    <property type="project" value="TreeGrafter"/>
</dbReference>
<dbReference type="EMBL" id="SWLB01000012">
    <property type="protein sequence ID" value="KAF3331942.1"/>
    <property type="molecule type" value="Genomic_DNA"/>
</dbReference>
<reference evidence="6" key="1">
    <citation type="submission" date="2020-01" db="EMBL/GenBank/DDBJ databases">
        <title>Genome sequence of Kobresia littledalei, the first chromosome-level genome in the family Cyperaceae.</title>
        <authorList>
            <person name="Qu G."/>
        </authorList>
    </citation>
    <scope>NUCLEOTIDE SEQUENCE</scope>
    <source>
        <strain evidence="6">C.B.Clarke</strain>
        <tissue evidence="6">Leaf</tissue>
    </source>
</reference>
<keyword evidence="6" id="KW-0808">Transferase</keyword>
<evidence type="ECO:0000256" key="2">
    <source>
        <dbReference type="ARBA" id="ARBA00006801"/>
    </source>
</evidence>
<dbReference type="OrthoDB" id="779791at2759"/>
<sequence>MHISAVEPSFEQESAIKHLKRKHREQDKMELSQNQGYTSRAEQVEKTKKANDRAETAGALWEIFRREDVPLLKEYLKKYFREFRHIHCNRVNQVINPVHDETFYLTAEHQRRLKKEFDKKNDYPCRAPIRKYCLVQERERERDQITDRATVNHVSRVALHHSTPWQTGQDKLRELSMGCREIISEGKDNYSSQSNKKYLSSCVIIKGTDRDFSQKVSLVLFT</sequence>
<keyword evidence="3" id="KW-0479">Metal-binding</keyword>
<comment type="subcellular location">
    <subcellularLocation>
        <location evidence="1">Nucleus</location>
    </subcellularLocation>
</comment>
<comment type="similarity">
    <text evidence="2">Belongs to the JARID1 histone demethylase family.</text>
</comment>
<dbReference type="Gene3D" id="2.60.120.650">
    <property type="entry name" value="Cupin"/>
    <property type="match status" value="1"/>
</dbReference>
<proteinExistence type="inferred from homology"/>
<evidence type="ECO:0000256" key="4">
    <source>
        <dbReference type="ARBA" id="ARBA00023242"/>
    </source>
</evidence>
<dbReference type="GO" id="GO:0003712">
    <property type="term" value="F:transcription coregulator activity"/>
    <property type="evidence" value="ECO:0007669"/>
    <property type="project" value="TreeGrafter"/>
</dbReference>
<evidence type="ECO:0000256" key="1">
    <source>
        <dbReference type="ARBA" id="ARBA00004123"/>
    </source>
</evidence>
<dbReference type="GO" id="GO:0008168">
    <property type="term" value="F:methyltransferase activity"/>
    <property type="evidence" value="ECO:0007669"/>
    <property type="project" value="UniProtKB-KW"/>
</dbReference>
<comment type="caution">
    <text evidence="6">The sequence shown here is derived from an EMBL/GenBank/DDBJ whole genome shotgun (WGS) entry which is preliminary data.</text>
</comment>
<evidence type="ECO:0000256" key="3">
    <source>
        <dbReference type="ARBA" id="ARBA00022723"/>
    </source>
</evidence>
<keyword evidence="7" id="KW-1185">Reference proteome</keyword>
<name>A0A833R4T9_9POAL</name>
<dbReference type="PANTHER" id="PTHR12549">
    <property type="entry name" value="JMJC DOMAIN-CONTAINING HISTONE DEMETHYLATION PROTEIN"/>
    <property type="match status" value="1"/>
</dbReference>
<dbReference type="Proteomes" id="UP000623129">
    <property type="component" value="Unassembled WGS sequence"/>
</dbReference>
<protein>
    <submittedName>
        <fullName evidence="6">Lysine-specific demethylase JMJ25</fullName>
    </submittedName>
</protein>
<dbReference type="PANTHER" id="PTHR12549:SF51">
    <property type="entry name" value="JMJC DOMAIN-CONTAINING PROTEIN"/>
    <property type="match status" value="1"/>
</dbReference>
<dbReference type="GO" id="GO:0000785">
    <property type="term" value="C:chromatin"/>
    <property type="evidence" value="ECO:0007669"/>
    <property type="project" value="TreeGrafter"/>
</dbReference>
<evidence type="ECO:0000313" key="6">
    <source>
        <dbReference type="EMBL" id="KAF3331942.1"/>
    </source>
</evidence>
<feature type="compositionally biased region" description="Polar residues" evidence="5">
    <location>
        <begin position="31"/>
        <end position="41"/>
    </location>
</feature>
<evidence type="ECO:0000256" key="5">
    <source>
        <dbReference type="SAM" id="MobiDB-lite"/>
    </source>
</evidence>
<dbReference type="GO" id="GO:0032454">
    <property type="term" value="F:histone H3K9 demethylase activity"/>
    <property type="evidence" value="ECO:0007669"/>
    <property type="project" value="InterPro"/>
</dbReference>
<dbReference type="InterPro" id="IPR045109">
    <property type="entry name" value="LSDs-like"/>
</dbReference>
<dbReference type="GO" id="GO:0031490">
    <property type="term" value="F:chromatin DNA binding"/>
    <property type="evidence" value="ECO:0007669"/>
    <property type="project" value="TreeGrafter"/>
</dbReference>
<feature type="compositionally biased region" description="Basic and acidic residues" evidence="5">
    <location>
        <begin position="42"/>
        <end position="51"/>
    </location>
</feature>
<dbReference type="GO" id="GO:0046872">
    <property type="term" value="F:metal ion binding"/>
    <property type="evidence" value="ECO:0007669"/>
    <property type="project" value="UniProtKB-KW"/>
</dbReference>
<gene>
    <name evidence="6" type="ORF">FCM35_KLT03348</name>
</gene>